<dbReference type="Gene3D" id="3.90.550.60">
    <property type="match status" value="1"/>
</dbReference>
<protein>
    <submittedName>
        <fullName evidence="2">Glycosyltransferase involved in cell wall biosynthesis</fullName>
    </submittedName>
</protein>
<keyword evidence="3" id="KW-1185">Reference proteome</keyword>
<keyword evidence="2" id="KW-0808">Transferase</keyword>
<comment type="caution">
    <text evidence="2">The sequence shown here is derived from an EMBL/GenBank/DDBJ whole genome shotgun (WGS) entry which is preliminary data.</text>
</comment>
<dbReference type="AlphaFoldDB" id="A0A841C178"/>
<sequence length="325" mass="37424">MQSKTTQLNLAIVVVTFKRQDLLQVLLDSIKNLSIHPKFLVVVDNENSLETKNILKSAQTILKDVNVNYVPMLENTGGAGGFSKGTEVAYQLGADWLWLMDDDVKVFSEAIARLRPWLETAVENDTRAIQVARKNFDGTDFYWQYDFKNHLGIPNPVAPAGFKSGETYKKINTMCFEGGIFHRSLVSENGLPDNRFFIYWDDTVYGYLASKVTQPILINETLMARTRPLDNVRIGKIRRLNSTSDMTRFYIMRNRGYMAQYFKLKGDYRPLTFCFGTFLTLIKEVIRLGFSDNFLKSFKVLLNGMKEGKIIRKDKTWQPMPKMEE</sequence>
<gene>
    <name evidence="2" type="ORF">HNQ37_000538</name>
</gene>
<dbReference type="InterPro" id="IPR029044">
    <property type="entry name" value="Nucleotide-diphossugar_trans"/>
</dbReference>
<proteinExistence type="predicted"/>
<feature type="domain" description="Glycosyltransferase 2-like" evidence="1">
    <location>
        <begin position="12"/>
        <end position="185"/>
    </location>
</feature>
<dbReference type="GO" id="GO:0016740">
    <property type="term" value="F:transferase activity"/>
    <property type="evidence" value="ECO:0007669"/>
    <property type="project" value="UniProtKB-KW"/>
</dbReference>
<dbReference type="RefSeq" id="WP_183539046.1">
    <property type="nucleotide sequence ID" value="NZ_JACHHV010000006.1"/>
</dbReference>
<evidence type="ECO:0000259" key="1">
    <source>
        <dbReference type="Pfam" id="PF00535"/>
    </source>
</evidence>
<dbReference type="SUPFAM" id="SSF53448">
    <property type="entry name" value="Nucleotide-diphospho-sugar transferases"/>
    <property type="match status" value="1"/>
</dbReference>
<evidence type="ECO:0000313" key="3">
    <source>
        <dbReference type="Proteomes" id="UP000562464"/>
    </source>
</evidence>
<dbReference type="Pfam" id="PF00535">
    <property type="entry name" value="Glycos_transf_2"/>
    <property type="match status" value="1"/>
</dbReference>
<accession>A0A841C178</accession>
<evidence type="ECO:0000313" key="2">
    <source>
        <dbReference type="EMBL" id="MBB5887666.1"/>
    </source>
</evidence>
<organism evidence="2 3">
    <name type="scientific">Lactovum miscens</name>
    <dbReference type="NCBI Taxonomy" id="190387"/>
    <lineage>
        <taxon>Bacteria</taxon>
        <taxon>Bacillati</taxon>
        <taxon>Bacillota</taxon>
        <taxon>Bacilli</taxon>
        <taxon>Lactobacillales</taxon>
        <taxon>Streptococcaceae</taxon>
        <taxon>Lactovum</taxon>
    </lineage>
</organism>
<dbReference type="InterPro" id="IPR001173">
    <property type="entry name" value="Glyco_trans_2-like"/>
</dbReference>
<reference evidence="2 3" key="1">
    <citation type="submission" date="2020-08" db="EMBL/GenBank/DDBJ databases">
        <title>Genomic Encyclopedia of Type Strains, Phase IV (KMG-IV): sequencing the most valuable type-strain genomes for metagenomic binning, comparative biology and taxonomic classification.</title>
        <authorList>
            <person name="Goeker M."/>
        </authorList>
    </citation>
    <scope>NUCLEOTIDE SEQUENCE [LARGE SCALE GENOMIC DNA]</scope>
    <source>
        <strain evidence="2 3">DSM 14925</strain>
    </source>
</reference>
<name>A0A841C178_9LACT</name>
<dbReference type="Proteomes" id="UP000562464">
    <property type="component" value="Unassembled WGS sequence"/>
</dbReference>
<dbReference type="EMBL" id="JACHHV010000006">
    <property type="protein sequence ID" value="MBB5887666.1"/>
    <property type="molecule type" value="Genomic_DNA"/>
</dbReference>